<accession>A0ABR9ANM9</accession>
<evidence type="ECO:0000313" key="3">
    <source>
        <dbReference type="Proteomes" id="UP000647133"/>
    </source>
</evidence>
<dbReference type="Gene3D" id="3.30.110.90">
    <property type="entry name" value="Amidohydrolase"/>
    <property type="match status" value="1"/>
</dbReference>
<dbReference type="Proteomes" id="UP000647133">
    <property type="component" value="Unassembled WGS sequence"/>
</dbReference>
<dbReference type="SUPFAM" id="SSF51338">
    <property type="entry name" value="Composite domain of metallo-dependent hydrolases"/>
    <property type="match status" value="1"/>
</dbReference>
<dbReference type="SUPFAM" id="SSF51556">
    <property type="entry name" value="Metallo-dependent hydrolases"/>
    <property type="match status" value="1"/>
</dbReference>
<evidence type="ECO:0000313" key="2">
    <source>
        <dbReference type="EMBL" id="MBD8489962.1"/>
    </source>
</evidence>
<name>A0ABR9ANM9_9BACT</name>
<dbReference type="Gene3D" id="2.30.40.10">
    <property type="entry name" value="Urease, subunit C, domain 1"/>
    <property type="match status" value="1"/>
</dbReference>
<dbReference type="Gene3D" id="3.40.50.10910">
    <property type="entry name" value="Amidohydrolase"/>
    <property type="match status" value="1"/>
</dbReference>
<protein>
    <submittedName>
        <fullName evidence="2">Amidohydrolase family protein</fullName>
    </submittedName>
</protein>
<dbReference type="EMBL" id="JACYTQ010000005">
    <property type="protein sequence ID" value="MBD8489962.1"/>
    <property type="molecule type" value="Genomic_DNA"/>
</dbReference>
<organism evidence="2 3">
    <name type="scientific">Echinicola arenosa</name>
    <dbReference type="NCBI Taxonomy" id="2774144"/>
    <lineage>
        <taxon>Bacteria</taxon>
        <taxon>Pseudomonadati</taxon>
        <taxon>Bacteroidota</taxon>
        <taxon>Cytophagia</taxon>
        <taxon>Cytophagales</taxon>
        <taxon>Cyclobacteriaceae</taxon>
        <taxon>Echinicola</taxon>
    </lineage>
</organism>
<dbReference type="PANTHER" id="PTHR43135:SF3">
    <property type="entry name" value="ALPHA-D-RIBOSE 1-METHYLPHOSPHONATE 5-TRIPHOSPHATE DIPHOSPHATASE"/>
    <property type="match status" value="1"/>
</dbReference>
<evidence type="ECO:0000259" key="1">
    <source>
        <dbReference type="Pfam" id="PF01979"/>
    </source>
</evidence>
<dbReference type="InterPro" id="IPR032466">
    <property type="entry name" value="Metal_Hydrolase"/>
</dbReference>
<dbReference type="RefSeq" id="WP_192010849.1">
    <property type="nucleotide sequence ID" value="NZ_JACYTQ010000005.1"/>
</dbReference>
<dbReference type="Pfam" id="PF01979">
    <property type="entry name" value="Amidohydro_1"/>
    <property type="match status" value="1"/>
</dbReference>
<sequence>MKKSLRACLVFFISATLISCQNGKSEQEKKVYSTATVITAVNIIDIHDGSISKGDVVIDSGRIKEILPNLPEKDWEDGELINGEGKYLLPGLAEMHAHIPSVMWNDPQMEETLFLYLSNGVTTIRGMLGHPLHLELRTKAANNEILSPRIYTSSPSLNGNTVTSPEMAKEMVTNYQKEGYDFLKLHPGIRLHVFDEIVKTAKEVGIPYAGHVSTLVGIRHALESGYASVDHIDGFLEGLVPESAHVNPTENGFFGYNFTEKADPDLIAELAQMAKENKVWVVPTQSLFTRWFSPTPTERLAEEPEMQYMAKEVIENWVNNKNNLTESEDYDAGQWEDFMLIRKQLIKALHKNGYGLLLGSDAPQVFNVPGFSIQHELQAMVDAGLSPLEALQIGTLNPAKYFHQEGHFGEIIEGASADLILLDQNPLKDIKNMQHPAGVMVRGKWLSRETIDQKLKALSDKFKEATP</sequence>
<proteinExistence type="predicted"/>
<reference evidence="2 3" key="1">
    <citation type="submission" date="2020-09" db="EMBL/GenBank/DDBJ databases">
        <title>Echinicola sp. CAU 1574 isolated from sand of Sido Beach.</title>
        <authorList>
            <person name="Kim W."/>
        </authorList>
    </citation>
    <scope>NUCLEOTIDE SEQUENCE [LARGE SCALE GENOMIC DNA]</scope>
    <source>
        <strain evidence="2 3">CAU 1574</strain>
    </source>
</reference>
<dbReference type="InterPro" id="IPR051781">
    <property type="entry name" value="Metallo-dep_Hydrolase"/>
</dbReference>
<comment type="caution">
    <text evidence="2">The sequence shown here is derived from an EMBL/GenBank/DDBJ whole genome shotgun (WGS) entry which is preliminary data.</text>
</comment>
<keyword evidence="3" id="KW-1185">Reference proteome</keyword>
<dbReference type="PROSITE" id="PS51257">
    <property type="entry name" value="PROKAR_LIPOPROTEIN"/>
    <property type="match status" value="1"/>
</dbReference>
<dbReference type="Gene3D" id="1.20.58.520">
    <property type="entry name" value="Amidohydrolase"/>
    <property type="match status" value="1"/>
</dbReference>
<dbReference type="InterPro" id="IPR011059">
    <property type="entry name" value="Metal-dep_hydrolase_composite"/>
</dbReference>
<dbReference type="PANTHER" id="PTHR43135">
    <property type="entry name" value="ALPHA-D-RIBOSE 1-METHYLPHOSPHONATE 5-TRIPHOSPHATE DIPHOSPHATASE"/>
    <property type="match status" value="1"/>
</dbReference>
<gene>
    <name evidence="2" type="ORF">IFO69_14490</name>
</gene>
<dbReference type="InterPro" id="IPR006680">
    <property type="entry name" value="Amidohydro-rel"/>
</dbReference>
<feature type="domain" description="Amidohydrolase-related" evidence="1">
    <location>
        <begin position="87"/>
        <end position="446"/>
    </location>
</feature>